<accession>A0A0F9G0C0</accession>
<organism evidence="1">
    <name type="scientific">marine sediment metagenome</name>
    <dbReference type="NCBI Taxonomy" id="412755"/>
    <lineage>
        <taxon>unclassified sequences</taxon>
        <taxon>metagenomes</taxon>
        <taxon>ecological metagenomes</taxon>
    </lineage>
</organism>
<sequence length="103" mass="11995">NCKFSVKITDKQKAYSQAAKAIKKKAILNVDKKKQLEALPDHKKFAYIMGLDLLSYNDLPVEKQGVDIYRLCQNQLQLEDSDLTQEKRNIHKTYFVCEHHKEA</sequence>
<name>A0A0F9G0C0_9ZZZZ</name>
<proteinExistence type="predicted"/>
<dbReference type="EMBL" id="LAZR01019545">
    <property type="protein sequence ID" value="KKL92139.1"/>
    <property type="molecule type" value="Genomic_DNA"/>
</dbReference>
<evidence type="ECO:0000313" key="1">
    <source>
        <dbReference type="EMBL" id="KKL92139.1"/>
    </source>
</evidence>
<dbReference type="AlphaFoldDB" id="A0A0F9G0C0"/>
<protein>
    <submittedName>
        <fullName evidence="1">Uncharacterized protein</fullName>
    </submittedName>
</protein>
<gene>
    <name evidence="1" type="ORF">LCGC14_1887630</name>
</gene>
<reference evidence="1" key="1">
    <citation type="journal article" date="2015" name="Nature">
        <title>Complex archaea that bridge the gap between prokaryotes and eukaryotes.</title>
        <authorList>
            <person name="Spang A."/>
            <person name="Saw J.H."/>
            <person name="Jorgensen S.L."/>
            <person name="Zaremba-Niedzwiedzka K."/>
            <person name="Martijn J."/>
            <person name="Lind A.E."/>
            <person name="van Eijk R."/>
            <person name="Schleper C."/>
            <person name="Guy L."/>
            <person name="Ettema T.J."/>
        </authorList>
    </citation>
    <scope>NUCLEOTIDE SEQUENCE</scope>
</reference>
<feature type="non-terminal residue" evidence="1">
    <location>
        <position position="1"/>
    </location>
</feature>
<comment type="caution">
    <text evidence="1">The sequence shown here is derived from an EMBL/GenBank/DDBJ whole genome shotgun (WGS) entry which is preliminary data.</text>
</comment>